<organism evidence="1 2">
    <name type="scientific">Cronobacter phage LPCS28</name>
    <dbReference type="NCBI Taxonomy" id="2924885"/>
    <lineage>
        <taxon>Viruses</taxon>
        <taxon>Duplodnaviria</taxon>
        <taxon>Heunggongvirae</taxon>
        <taxon>Uroviricota</taxon>
        <taxon>Caudoviricetes</taxon>
        <taxon>Pantevenvirales</taxon>
        <taxon>Straboviridae</taxon>
        <taxon>Nanhuvirus</taxon>
        <taxon>Nanhuvirus LPCS28</taxon>
    </lineage>
</organism>
<evidence type="ECO:0000313" key="2">
    <source>
        <dbReference type="Proteomes" id="UP000832072"/>
    </source>
</evidence>
<dbReference type="Proteomes" id="UP000832072">
    <property type="component" value="Segment"/>
</dbReference>
<sequence length="119" mass="13778">MLLKMLKRSSFQYAAITNQIGEVRRIATLQAHHNGNKKQISLTVATVHRDLTKVEDYTLGAFSDSQFGTFFYKDGKELIQMQRNGEYLHDFLARIDSKDRAALEYLFMEYAKETYVSSI</sequence>
<gene>
    <name evidence="1" type="ORF">EHEKIMEA_00101</name>
</gene>
<accession>A0AAE9G8I9</accession>
<keyword evidence="2" id="KW-1185">Reference proteome</keyword>
<dbReference type="EMBL" id="OM638103">
    <property type="protein sequence ID" value="UNY46983.1"/>
    <property type="molecule type" value="Genomic_DNA"/>
</dbReference>
<reference evidence="1 2" key="1">
    <citation type="submission" date="2022-02" db="EMBL/GenBank/DDBJ databases">
        <authorList>
            <person name="Tian F."/>
            <person name="Li J."/>
            <person name="Li F."/>
            <person name="Tong Y."/>
        </authorList>
    </citation>
    <scope>NUCLEOTIDE SEQUENCE [LARGE SCALE GENOMIC DNA]</scope>
</reference>
<evidence type="ECO:0000313" key="1">
    <source>
        <dbReference type="EMBL" id="UNY46983.1"/>
    </source>
</evidence>
<proteinExistence type="predicted"/>
<name>A0AAE9G8I9_9CAUD</name>
<protein>
    <submittedName>
        <fullName evidence="1">Uncharacterized protein</fullName>
    </submittedName>
</protein>